<dbReference type="EMBL" id="UINC01139668">
    <property type="protein sequence ID" value="SVD26361.1"/>
    <property type="molecule type" value="Genomic_DNA"/>
</dbReference>
<feature type="non-terminal residue" evidence="1">
    <location>
        <position position="29"/>
    </location>
</feature>
<evidence type="ECO:0000313" key="1">
    <source>
        <dbReference type="EMBL" id="SVD26361.1"/>
    </source>
</evidence>
<dbReference type="AlphaFoldDB" id="A0A382TXY6"/>
<protein>
    <submittedName>
        <fullName evidence="1">Uncharacterized protein</fullName>
    </submittedName>
</protein>
<reference evidence="1" key="1">
    <citation type="submission" date="2018-05" db="EMBL/GenBank/DDBJ databases">
        <authorList>
            <person name="Lanie J.A."/>
            <person name="Ng W.-L."/>
            <person name="Kazmierczak K.M."/>
            <person name="Andrzejewski T.M."/>
            <person name="Davidsen T.M."/>
            <person name="Wayne K.J."/>
            <person name="Tettelin H."/>
            <person name="Glass J.I."/>
            <person name="Rusch D."/>
            <person name="Podicherti R."/>
            <person name="Tsui H.-C.T."/>
            <person name="Winkler M.E."/>
        </authorList>
    </citation>
    <scope>NUCLEOTIDE SEQUENCE</scope>
</reference>
<proteinExistence type="predicted"/>
<organism evidence="1">
    <name type="scientific">marine metagenome</name>
    <dbReference type="NCBI Taxonomy" id="408172"/>
    <lineage>
        <taxon>unclassified sequences</taxon>
        <taxon>metagenomes</taxon>
        <taxon>ecological metagenomes</taxon>
    </lineage>
</organism>
<gene>
    <name evidence="1" type="ORF">METZ01_LOCUS379215</name>
</gene>
<sequence>MNNKAVTTSTVVVFSPKPLTVQHGGIRII</sequence>
<name>A0A382TXY6_9ZZZZ</name>
<accession>A0A382TXY6</accession>